<dbReference type="Gene3D" id="2.102.10.10">
    <property type="entry name" value="Rieske [2Fe-2S] iron-sulphur domain"/>
    <property type="match status" value="1"/>
</dbReference>
<dbReference type="Proteomes" id="UP000664002">
    <property type="component" value="Unassembled WGS sequence"/>
</dbReference>
<evidence type="ECO:0000256" key="1">
    <source>
        <dbReference type="ARBA" id="ARBA00023002"/>
    </source>
</evidence>
<protein>
    <submittedName>
        <fullName evidence="4">Nitrite reductase (NAD(P)H) small subunit</fullName>
    </submittedName>
</protein>
<accession>A0A939NI06</accession>
<dbReference type="GO" id="GO:0008942">
    <property type="term" value="F:nitrite reductase [NAD(P)H] activity"/>
    <property type="evidence" value="ECO:0007669"/>
    <property type="project" value="InterPro"/>
</dbReference>
<dbReference type="SUPFAM" id="SSF50022">
    <property type="entry name" value="ISP domain"/>
    <property type="match status" value="1"/>
</dbReference>
<evidence type="ECO:0000313" key="4">
    <source>
        <dbReference type="EMBL" id="MBO1997224.1"/>
    </source>
</evidence>
<organism evidence="4 5">
    <name type="scientific">Klebsiella pneumoniae</name>
    <dbReference type="NCBI Taxonomy" id="573"/>
    <lineage>
        <taxon>Bacteria</taxon>
        <taxon>Pseudomonadati</taxon>
        <taxon>Pseudomonadota</taxon>
        <taxon>Gammaproteobacteria</taxon>
        <taxon>Enterobacterales</taxon>
        <taxon>Enterobacteriaceae</taxon>
        <taxon>Klebsiella/Raoultella group</taxon>
        <taxon>Klebsiella</taxon>
        <taxon>Klebsiella pneumoniae complex</taxon>
    </lineage>
</organism>
<dbReference type="GO" id="GO:0051537">
    <property type="term" value="F:2 iron, 2 sulfur cluster binding"/>
    <property type="evidence" value="ECO:0007669"/>
    <property type="project" value="InterPro"/>
</dbReference>
<feature type="domain" description="Rieske-like [2Fe-2S]" evidence="3">
    <location>
        <begin position="14"/>
        <end position="92"/>
    </location>
</feature>
<comment type="caution">
    <text evidence="4">The sequence shown here is derived from an EMBL/GenBank/DDBJ whole genome shotgun (WGS) entry which is preliminary data.</text>
</comment>
<name>A0A939NI06_KLEPN</name>
<proteinExistence type="predicted"/>
<dbReference type="GO" id="GO:0042128">
    <property type="term" value="P:nitrate assimilation"/>
    <property type="evidence" value="ECO:0007669"/>
    <property type="project" value="UniProtKB-KW"/>
</dbReference>
<reference evidence="4" key="1">
    <citation type="submission" date="2021-03" db="EMBL/GenBank/DDBJ databases">
        <title>Molecular epidemiology and mechanisms of colistin and carbapenem resistance in Enterobacteriaceae from clinical isolates, the environment and porcine samples in Pretoria, South Africa.</title>
        <authorList>
            <person name="Bogoshi D."/>
            <person name="Mbelle N.M."/>
            <person name="Naidoo V."/>
            <person name="Osei Sekyere J."/>
        </authorList>
    </citation>
    <scope>NUCLEOTIDE SEQUENCE</scope>
    <source>
        <strain evidence="4">C027</strain>
    </source>
</reference>
<dbReference type="InterPro" id="IPR012748">
    <property type="entry name" value="Rieske-like_NirD"/>
</dbReference>
<dbReference type="PROSITE" id="PS51300">
    <property type="entry name" value="NIRD"/>
    <property type="match status" value="1"/>
</dbReference>
<evidence type="ECO:0000313" key="5">
    <source>
        <dbReference type="Proteomes" id="UP000664002"/>
    </source>
</evidence>
<keyword evidence="2" id="KW-0534">Nitrate assimilation</keyword>
<dbReference type="AlphaFoldDB" id="A0A939NI06"/>
<keyword evidence="1" id="KW-0560">Oxidoreductase</keyword>
<dbReference type="Pfam" id="PF13806">
    <property type="entry name" value="Rieske_2"/>
    <property type="match status" value="1"/>
</dbReference>
<evidence type="ECO:0000256" key="2">
    <source>
        <dbReference type="ARBA" id="ARBA00023063"/>
    </source>
</evidence>
<dbReference type="InterPro" id="IPR036922">
    <property type="entry name" value="Rieske_2Fe-2S_sf"/>
</dbReference>
<gene>
    <name evidence="4" type="ORF">J4730_05600</name>
</gene>
<evidence type="ECO:0000259" key="3">
    <source>
        <dbReference type="Pfam" id="PF13806"/>
    </source>
</evidence>
<sequence length="104" mass="11518">MTPFRRRRDRRPLRERQIALFRFGERVYALDNREPGSAANVLSRGLLGDVGGEPVVISRCTNSGYACATAGRATATNRRYAPVKVENGKVWVGNQQLLARAEAS</sequence>
<dbReference type="EMBL" id="JAGETM010000003">
    <property type="protein sequence ID" value="MBO1997224.1"/>
    <property type="molecule type" value="Genomic_DNA"/>
</dbReference>